<gene>
    <name evidence="1" type="ORF">XM38_033210</name>
</gene>
<dbReference type="Proteomes" id="UP000191901">
    <property type="component" value="Chromosome"/>
</dbReference>
<dbReference type="AlphaFoldDB" id="A0A1Z3HPX9"/>
<protein>
    <submittedName>
        <fullName evidence="1">Uncharacterized protein</fullName>
    </submittedName>
</protein>
<accession>A0A1Z3HPX9</accession>
<reference evidence="1 2" key="1">
    <citation type="journal article" date="2016" name="Biochim. Biophys. Acta">
        <title>Characterization of red-shifted phycobilisomes isolated from the chlorophyll f-containing cyanobacterium Halomicronema hongdechloris.</title>
        <authorList>
            <person name="Li Y."/>
            <person name="Lin Y."/>
            <person name="Garvey C.J."/>
            <person name="Birch D."/>
            <person name="Corkery R.W."/>
            <person name="Loughlin P.C."/>
            <person name="Scheer H."/>
            <person name="Willows R.D."/>
            <person name="Chen M."/>
        </authorList>
    </citation>
    <scope>NUCLEOTIDE SEQUENCE [LARGE SCALE GENOMIC DNA]</scope>
    <source>
        <strain evidence="1 2">C2206</strain>
    </source>
</reference>
<keyword evidence="2" id="KW-1185">Reference proteome</keyword>
<organism evidence="1 2">
    <name type="scientific">Halomicronema hongdechloris C2206</name>
    <dbReference type="NCBI Taxonomy" id="1641165"/>
    <lineage>
        <taxon>Bacteria</taxon>
        <taxon>Bacillati</taxon>
        <taxon>Cyanobacteriota</taxon>
        <taxon>Cyanophyceae</taxon>
        <taxon>Nodosilineales</taxon>
        <taxon>Nodosilineaceae</taxon>
        <taxon>Halomicronema</taxon>
    </lineage>
</organism>
<name>A0A1Z3HPX9_9CYAN</name>
<dbReference type="KEGG" id="hhg:XM38_033210"/>
<sequence length="50" mass="5706">MVDVVVKLTDFCPVYRVKVLNWQVAASYPYSRSQATVDLRDTTALDLDLE</sequence>
<evidence type="ECO:0000313" key="2">
    <source>
        <dbReference type="Proteomes" id="UP000191901"/>
    </source>
</evidence>
<evidence type="ECO:0000313" key="1">
    <source>
        <dbReference type="EMBL" id="ASC72364.1"/>
    </source>
</evidence>
<proteinExistence type="predicted"/>
<dbReference type="EMBL" id="CP021983">
    <property type="protein sequence ID" value="ASC72364.1"/>
    <property type="molecule type" value="Genomic_DNA"/>
</dbReference>